<evidence type="ECO:0000256" key="3">
    <source>
        <dbReference type="ARBA" id="ARBA00022679"/>
    </source>
</evidence>
<proteinExistence type="inferred from homology"/>
<keyword evidence="3" id="KW-0808">Transferase</keyword>
<dbReference type="InterPro" id="IPR051419">
    <property type="entry name" value="Lys/N-term_MeTrsfase_sf"/>
</dbReference>
<dbReference type="InterPro" id="IPR025714">
    <property type="entry name" value="Methyltranfer_dom"/>
</dbReference>
<dbReference type="EMBL" id="PPTA01000008">
    <property type="protein sequence ID" value="TFB01755.1"/>
    <property type="molecule type" value="Genomic_DNA"/>
</dbReference>
<comment type="caution">
    <text evidence="5">The sequence shown here is derived from an EMBL/GenBank/DDBJ whole genome shotgun (WGS) entry which is preliminary data.</text>
</comment>
<dbReference type="PANTHER" id="PTHR12176">
    <property type="entry name" value="SAM-DEPENDENT METHYLTRANSFERASE SUPERFAMILY PROTEIN"/>
    <property type="match status" value="1"/>
</dbReference>
<sequence length="223" mass="26080">MPSHRDKELSTETYWNKHYTGPEKDHEWFRSYNDLVPFFNNNLFNQEGLQAKDHPKVLHLGSGRSEIPEQLALAGYDQQLCIDFSEEAYNQMSKKHENIKGIEWRKSDVRYMEDIPDKSIDVAFDKGTFDALIYGDPWKPEDQVKDDTSRYMKQLHRVLKDDGVFLYVTFRQRHFIEQLLNPEDLGLWDLQMTALVGNDGSFGYFGWIIRKKGAPPRAQAEAS</sequence>
<dbReference type="PANTHER" id="PTHR12176:SF80">
    <property type="entry name" value="EEF1A LYSINE METHYLTRANSFERASE 4"/>
    <property type="match status" value="1"/>
</dbReference>
<organism evidence="5 6">
    <name type="scientific">Trichoderma ghanense</name>
    <dbReference type="NCBI Taxonomy" id="65468"/>
    <lineage>
        <taxon>Eukaryota</taxon>
        <taxon>Fungi</taxon>
        <taxon>Dikarya</taxon>
        <taxon>Ascomycota</taxon>
        <taxon>Pezizomycotina</taxon>
        <taxon>Sordariomycetes</taxon>
        <taxon>Hypocreomycetidae</taxon>
        <taxon>Hypocreales</taxon>
        <taxon>Hypocreaceae</taxon>
        <taxon>Trichoderma</taxon>
    </lineage>
</organism>
<feature type="domain" description="Methyltransferase" evidence="4">
    <location>
        <begin position="52"/>
        <end position="179"/>
    </location>
</feature>
<evidence type="ECO:0000256" key="1">
    <source>
        <dbReference type="ARBA" id="ARBA00008361"/>
    </source>
</evidence>
<name>A0ABY2H2P5_9HYPO</name>
<evidence type="ECO:0000259" key="4">
    <source>
        <dbReference type="Pfam" id="PF13847"/>
    </source>
</evidence>
<keyword evidence="6" id="KW-1185">Reference proteome</keyword>
<dbReference type="SUPFAM" id="SSF53335">
    <property type="entry name" value="S-adenosyl-L-methionine-dependent methyltransferases"/>
    <property type="match status" value="1"/>
</dbReference>
<dbReference type="Pfam" id="PF13847">
    <property type="entry name" value="Methyltransf_31"/>
    <property type="match status" value="1"/>
</dbReference>
<evidence type="ECO:0000256" key="2">
    <source>
        <dbReference type="ARBA" id="ARBA00022603"/>
    </source>
</evidence>
<evidence type="ECO:0000313" key="5">
    <source>
        <dbReference type="EMBL" id="TFB01755.1"/>
    </source>
</evidence>
<gene>
    <name evidence="5" type="ORF">CCMA1212_006452</name>
</gene>
<dbReference type="RefSeq" id="XP_073557956.1">
    <property type="nucleotide sequence ID" value="XM_073703673.1"/>
</dbReference>
<keyword evidence="2" id="KW-0489">Methyltransferase</keyword>
<protein>
    <submittedName>
        <fullName evidence="5">Methyltransferase-like protein 13</fullName>
    </submittedName>
</protein>
<dbReference type="Gene3D" id="3.40.50.150">
    <property type="entry name" value="Vaccinia Virus protein VP39"/>
    <property type="match status" value="1"/>
</dbReference>
<comment type="similarity">
    <text evidence="1">Belongs to the methyltransferase superfamily.</text>
</comment>
<accession>A0ABY2H2P5</accession>
<dbReference type="InterPro" id="IPR029063">
    <property type="entry name" value="SAM-dependent_MTases_sf"/>
</dbReference>
<dbReference type="GeneID" id="300578123"/>
<evidence type="ECO:0000313" key="6">
    <source>
        <dbReference type="Proteomes" id="UP001642720"/>
    </source>
</evidence>
<dbReference type="CDD" id="cd02440">
    <property type="entry name" value="AdoMet_MTases"/>
    <property type="match status" value="1"/>
</dbReference>
<dbReference type="Proteomes" id="UP001642720">
    <property type="component" value="Unassembled WGS sequence"/>
</dbReference>
<reference evidence="5 6" key="1">
    <citation type="submission" date="2018-01" db="EMBL/GenBank/DDBJ databases">
        <title>Genome characterization of the sugarcane-associated fungus Trichoderma ghanense CCMA-1212 and their application in lignocelulose bioconversion.</title>
        <authorList>
            <person name="Steindorff A.S."/>
            <person name="Mendes T.D."/>
            <person name="Vilela E.S.D."/>
            <person name="Rodrigues D.S."/>
            <person name="Formighieri E.F."/>
            <person name="Melo I.S."/>
            <person name="Favaro L.C.L."/>
        </authorList>
    </citation>
    <scope>NUCLEOTIDE SEQUENCE [LARGE SCALE GENOMIC DNA]</scope>
    <source>
        <strain evidence="5 6">CCMA-1212</strain>
    </source>
</reference>